<evidence type="ECO:0000313" key="3">
    <source>
        <dbReference type="EMBL" id="MDF0590859.1"/>
    </source>
</evidence>
<keyword evidence="4" id="KW-1185">Reference proteome</keyword>
<dbReference type="InterPro" id="IPR036388">
    <property type="entry name" value="WH-like_DNA-bd_sf"/>
</dbReference>
<dbReference type="SUPFAM" id="SSF81301">
    <property type="entry name" value="Nucleotidyltransferase"/>
    <property type="match status" value="1"/>
</dbReference>
<comment type="caution">
    <text evidence="3">The sequence shown here is derived from an EMBL/GenBank/DDBJ whole genome shotgun (WGS) entry which is preliminary data.</text>
</comment>
<dbReference type="SUPFAM" id="SSF46785">
    <property type="entry name" value="Winged helix' DNA-binding domain"/>
    <property type="match status" value="1"/>
</dbReference>
<dbReference type="RefSeq" id="WP_316966603.1">
    <property type="nucleotide sequence ID" value="NZ_JARFPK010000021.1"/>
</dbReference>
<dbReference type="InterPro" id="IPR043519">
    <property type="entry name" value="NT_sf"/>
</dbReference>
<feature type="domain" description="HTH iclR-type" evidence="2">
    <location>
        <begin position="13"/>
        <end position="56"/>
    </location>
</feature>
<dbReference type="Pfam" id="PF01909">
    <property type="entry name" value="NTP_transf_2"/>
    <property type="match status" value="1"/>
</dbReference>
<dbReference type="InterPro" id="IPR002934">
    <property type="entry name" value="Polymerase_NTP_transf_dom"/>
</dbReference>
<dbReference type="InterPro" id="IPR005471">
    <property type="entry name" value="Tscrpt_reg_IclR_N"/>
</dbReference>
<evidence type="ECO:0000313" key="4">
    <source>
        <dbReference type="Proteomes" id="UP001220010"/>
    </source>
</evidence>
<dbReference type="Gene3D" id="1.10.10.10">
    <property type="entry name" value="Winged helix-like DNA-binding domain superfamily/Winged helix DNA-binding domain"/>
    <property type="match status" value="1"/>
</dbReference>
<evidence type="ECO:0000259" key="2">
    <source>
        <dbReference type="Pfam" id="PF09339"/>
    </source>
</evidence>
<dbReference type="Gene3D" id="3.30.460.10">
    <property type="entry name" value="Beta Polymerase, domain 2"/>
    <property type="match status" value="1"/>
</dbReference>
<protein>
    <submittedName>
        <fullName evidence="3">Helix-turn-helix domain-containing protein</fullName>
    </submittedName>
</protein>
<organism evidence="3 4">
    <name type="scientific">Candidatus Methanocrinis natronophilus</name>
    <dbReference type="NCBI Taxonomy" id="3033396"/>
    <lineage>
        <taxon>Archaea</taxon>
        <taxon>Methanobacteriati</taxon>
        <taxon>Methanobacteriota</taxon>
        <taxon>Stenosarchaea group</taxon>
        <taxon>Methanomicrobia</taxon>
        <taxon>Methanotrichales</taxon>
        <taxon>Methanotrichaceae</taxon>
        <taxon>Methanocrinis</taxon>
    </lineage>
</organism>
<dbReference type="Pfam" id="PF09339">
    <property type="entry name" value="HTH_IclR"/>
    <property type="match status" value="1"/>
</dbReference>
<reference evidence="3 4" key="1">
    <citation type="submission" date="2023-03" db="EMBL/GenBank/DDBJ databases">
        <title>WGS of Methanotrichaceae archaeon Mx.</title>
        <authorList>
            <person name="Sorokin D.Y."/>
            <person name="Merkel A.Y."/>
        </authorList>
    </citation>
    <scope>NUCLEOTIDE SEQUENCE [LARGE SCALE GENOMIC DNA]</scope>
    <source>
        <strain evidence="3 4">Mx</strain>
    </source>
</reference>
<accession>A0ABT5X831</accession>
<proteinExistence type="predicted"/>
<dbReference type="CDD" id="cd05403">
    <property type="entry name" value="NT_KNTase_like"/>
    <property type="match status" value="1"/>
</dbReference>
<evidence type="ECO:0000259" key="1">
    <source>
        <dbReference type="Pfam" id="PF01909"/>
    </source>
</evidence>
<sequence>MLSELLSSEERIRLLRYVLTTSPVTVTGAARGAGVNKGLASRYLALLVEEGYLERVGRDFCTVDGPKTRSLNTFLNIEALEKLVDLPDWAIGIGLYGSWSTGTNTSESDLDLWLLVDEIGPETDLEVARLDRDLSGAIGCEVTIQVLTRDKLAALREEDLPFYIRRFALTV</sequence>
<gene>
    <name evidence="3" type="ORF">P0O15_06715</name>
</gene>
<dbReference type="InterPro" id="IPR036390">
    <property type="entry name" value="WH_DNA-bd_sf"/>
</dbReference>
<name>A0ABT5X831_9EURY</name>
<dbReference type="Proteomes" id="UP001220010">
    <property type="component" value="Unassembled WGS sequence"/>
</dbReference>
<dbReference type="EMBL" id="JARFPK010000021">
    <property type="protein sequence ID" value="MDF0590859.1"/>
    <property type="molecule type" value="Genomic_DNA"/>
</dbReference>
<feature type="domain" description="Polymerase nucleotidyl transferase" evidence="1">
    <location>
        <begin position="83"/>
        <end position="150"/>
    </location>
</feature>